<dbReference type="GO" id="GO:0003677">
    <property type="term" value="F:DNA binding"/>
    <property type="evidence" value="ECO:0007669"/>
    <property type="project" value="UniProtKB-KW"/>
</dbReference>
<evidence type="ECO:0000256" key="8">
    <source>
        <dbReference type="RuleBase" id="RU367155"/>
    </source>
</evidence>
<dbReference type="PROSITE" id="PS51152">
    <property type="entry name" value="NFYA_HAP2_2"/>
    <property type="match status" value="1"/>
</dbReference>
<keyword evidence="5 8" id="KW-0804">Transcription</keyword>
<evidence type="ECO:0000256" key="9">
    <source>
        <dbReference type="SAM" id="MobiDB-lite"/>
    </source>
</evidence>
<dbReference type="Proteomes" id="UP001189624">
    <property type="component" value="Chromosome 8"/>
</dbReference>
<evidence type="ECO:0000256" key="6">
    <source>
        <dbReference type="ARBA" id="ARBA00023242"/>
    </source>
</evidence>
<comment type="similarity">
    <text evidence="8">Belongs to the NFYA/HAP2 subunit family.</text>
</comment>
<dbReference type="SMART" id="SM00521">
    <property type="entry name" value="CBF"/>
    <property type="match status" value="1"/>
</dbReference>
<keyword evidence="3 8" id="KW-0238">DNA-binding</keyword>
<comment type="subunit">
    <text evidence="7">Heterotrimeric transcription factor composed of three components, NF-YA, NF-YB and NF-YC. NF-YB and NF-YC must interact and dimerize for NF-YA association and DNA binding.</text>
</comment>
<keyword evidence="4" id="KW-0010">Activator</keyword>
<protein>
    <recommendedName>
        <fullName evidence="8">Nuclear transcription factor Y subunit</fullName>
    </recommendedName>
</protein>
<evidence type="ECO:0000256" key="3">
    <source>
        <dbReference type="ARBA" id="ARBA00023125"/>
    </source>
</evidence>
<evidence type="ECO:0000256" key="7">
    <source>
        <dbReference type="ARBA" id="ARBA00025911"/>
    </source>
</evidence>
<evidence type="ECO:0000256" key="4">
    <source>
        <dbReference type="ARBA" id="ARBA00023159"/>
    </source>
</evidence>
<name>A0AA86TKZ4_9FABA</name>
<feature type="region of interest" description="Disordered" evidence="9">
    <location>
        <begin position="131"/>
        <end position="204"/>
    </location>
</feature>
<dbReference type="EMBL" id="OY731405">
    <property type="protein sequence ID" value="CAJ1971552.1"/>
    <property type="molecule type" value="Genomic_DNA"/>
</dbReference>
<feature type="compositionally biased region" description="Polar residues" evidence="9">
    <location>
        <begin position="336"/>
        <end position="351"/>
    </location>
</feature>
<dbReference type="Pfam" id="PF02045">
    <property type="entry name" value="CBFB_NFYA"/>
    <property type="match status" value="1"/>
</dbReference>
<sequence length="408" mass="45222">MKENLEETKKEDTWLTLLSILGRCGSRPQATRSPDSATQMRVTCPRNFGHLVAGHWLRFERFYLYLETVAAPAEDQLGEATREITGLDWNMESKSETANQPRSNPRSFTPNNVYSEPWWRGIQYNSVPQAMSGVNASNSSSLERPNGDSESSGGQSLSNNGLNEEEDDATKESQPTAPNLSGNYGQDQQAMLHSSSSAPSRRDDCLTQVPQLELIGHSFGYAPFMGMPHARMALPLEMAQEPVYVNAKQYQGILRRRQARAKAELEKKLIKVRKPYLHESRHQHAMRRARGNGGRFAKKTDVEASNHVNKEKDEGAGPVPLSQSICSSGLGPIPSDSASNWNPSSVQQDAKGSQVHERIEKHNYANVLQSSSTFCLHSGERGEEGDCSGQQRGSISSEHTSQRRLAIQ</sequence>
<feature type="region of interest" description="Disordered" evidence="9">
    <location>
        <begin position="88"/>
        <end position="112"/>
    </location>
</feature>
<feature type="compositionally biased region" description="Basic and acidic residues" evidence="9">
    <location>
        <begin position="303"/>
        <end position="315"/>
    </location>
</feature>
<evidence type="ECO:0000256" key="2">
    <source>
        <dbReference type="ARBA" id="ARBA00023015"/>
    </source>
</evidence>
<dbReference type="Gramene" id="rna-AYBTSS11_LOCUS23553">
    <property type="protein sequence ID" value="CAJ1971552.1"/>
    <property type="gene ID" value="gene-AYBTSS11_LOCUS23553"/>
</dbReference>
<dbReference type="InterPro" id="IPR001289">
    <property type="entry name" value="NFYA"/>
</dbReference>
<feature type="compositionally biased region" description="Low complexity" evidence="9">
    <location>
        <begin position="149"/>
        <end position="162"/>
    </location>
</feature>
<feature type="compositionally biased region" description="Polar residues" evidence="9">
    <location>
        <begin position="388"/>
        <end position="399"/>
    </location>
</feature>
<gene>
    <name evidence="10" type="ORF">AYBTSS11_LOCUS23553</name>
</gene>
<evidence type="ECO:0000256" key="1">
    <source>
        <dbReference type="ARBA" id="ARBA00004123"/>
    </source>
</evidence>
<evidence type="ECO:0000313" key="10">
    <source>
        <dbReference type="EMBL" id="CAJ1971552.1"/>
    </source>
</evidence>
<evidence type="ECO:0000313" key="11">
    <source>
        <dbReference type="Proteomes" id="UP001189624"/>
    </source>
</evidence>
<dbReference type="Gene3D" id="6.10.250.2430">
    <property type="match status" value="1"/>
</dbReference>
<feature type="region of interest" description="Disordered" evidence="9">
    <location>
        <begin position="377"/>
        <end position="408"/>
    </location>
</feature>
<feature type="compositionally biased region" description="Polar residues" evidence="9">
    <location>
        <begin position="172"/>
        <end position="199"/>
    </location>
</feature>
<dbReference type="GO" id="GO:0016602">
    <property type="term" value="C:CCAAT-binding factor complex"/>
    <property type="evidence" value="ECO:0007669"/>
    <property type="project" value="InterPro"/>
</dbReference>
<proteinExistence type="inferred from homology"/>
<feature type="compositionally biased region" description="Polar residues" evidence="9">
    <location>
        <begin position="131"/>
        <end position="143"/>
    </location>
</feature>
<organism evidence="10 11">
    <name type="scientific">Sphenostylis stenocarpa</name>
    <dbReference type="NCBI Taxonomy" id="92480"/>
    <lineage>
        <taxon>Eukaryota</taxon>
        <taxon>Viridiplantae</taxon>
        <taxon>Streptophyta</taxon>
        <taxon>Embryophyta</taxon>
        <taxon>Tracheophyta</taxon>
        <taxon>Spermatophyta</taxon>
        <taxon>Magnoliopsida</taxon>
        <taxon>eudicotyledons</taxon>
        <taxon>Gunneridae</taxon>
        <taxon>Pentapetalae</taxon>
        <taxon>rosids</taxon>
        <taxon>fabids</taxon>
        <taxon>Fabales</taxon>
        <taxon>Fabaceae</taxon>
        <taxon>Papilionoideae</taxon>
        <taxon>50 kb inversion clade</taxon>
        <taxon>NPAAA clade</taxon>
        <taxon>indigoferoid/millettioid clade</taxon>
        <taxon>Phaseoleae</taxon>
        <taxon>Sphenostylis</taxon>
    </lineage>
</organism>
<dbReference type="PRINTS" id="PR00616">
    <property type="entry name" value="CCAATSUBUNTB"/>
</dbReference>
<keyword evidence="2 8" id="KW-0805">Transcription regulation</keyword>
<feature type="region of interest" description="Disordered" evidence="9">
    <location>
        <begin position="303"/>
        <end position="356"/>
    </location>
</feature>
<dbReference type="PROSITE" id="PS00686">
    <property type="entry name" value="NFYA_HAP2_1"/>
    <property type="match status" value="1"/>
</dbReference>
<accession>A0AA86TKZ4</accession>
<dbReference type="PANTHER" id="PTHR12632">
    <property type="entry name" value="TRANSCRIPTION FACTOR NF-Y ALPHA-RELATED"/>
    <property type="match status" value="1"/>
</dbReference>
<keyword evidence="6 8" id="KW-0539">Nucleus</keyword>
<comment type="subcellular location">
    <subcellularLocation>
        <location evidence="1 8">Nucleus</location>
    </subcellularLocation>
</comment>
<evidence type="ECO:0000256" key="5">
    <source>
        <dbReference type="ARBA" id="ARBA00023163"/>
    </source>
</evidence>
<feature type="compositionally biased region" description="Polar residues" evidence="9">
    <location>
        <begin position="96"/>
        <end position="112"/>
    </location>
</feature>
<dbReference type="AlphaFoldDB" id="A0AA86TKZ4"/>
<dbReference type="GO" id="GO:0003700">
    <property type="term" value="F:DNA-binding transcription factor activity"/>
    <property type="evidence" value="ECO:0007669"/>
    <property type="project" value="UniProtKB-UniRule"/>
</dbReference>
<keyword evidence="11" id="KW-1185">Reference proteome</keyword>
<dbReference type="InterPro" id="IPR018362">
    <property type="entry name" value="CCAAT-binding_factor_CS"/>
</dbReference>
<comment type="function">
    <text evidence="8">Component of the sequence-specific heterotrimeric transcription factor (NF-Y) which specifically recognizes a 5'-CCAAT-3' box motif found in the promoters of its target genes.</text>
</comment>
<reference evidence="10" key="1">
    <citation type="submission" date="2023-10" db="EMBL/GenBank/DDBJ databases">
        <authorList>
            <person name="Domelevo Entfellner J.-B."/>
        </authorList>
    </citation>
    <scope>NUCLEOTIDE SEQUENCE</scope>
</reference>